<evidence type="ECO:0000259" key="2">
    <source>
        <dbReference type="PROSITE" id="PS50113"/>
    </source>
</evidence>
<dbReference type="PANTHER" id="PTHR44757">
    <property type="entry name" value="DIGUANYLATE CYCLASE DGCP"/>
    <property type="match status" value="1"/>
</dbReference>
<dbReference type="NCBIfam" id="TIGR00229">
    <property type="entry name" value="sensory_box"/>
    <property type="match status" value="1"/>
</dbReference>
<dbReference type="SMART" id="SM00086">
    <property type="entry name" value="PAC"/>
    <property type="match status" value="2"/>
</dbReference>
<dbReference type="SUPFAM" id="SSF141868">
    <property type="entry name" value="EAL domain-like"/>
    <property type="match status" value="1"/>
</dbReference>
<dbReference type="InterPro" id="IPR000160">
    <property type="entry name" value="GGDEF_dom"/>
</dbReference>
<reference evidence="6" key="1">
    <citation type="journal article" date="2019" name="Int. J. Syst. Evol. Microbiol.">
        <title>The Global Catalogue of Microorganisms (GCM) 10K type strain sequencing project: providing services to taxonomists for standard genome sequencing and annotation.</title>
        <authorList>
            <consortium name="The Broad Institute Genomics Platform"/>
            <consortium name="The Broad Institute Genome Sequencing Center for Infectious Disease"/>
            <person name="Wu L."/>
            <person name="Ma J."/>
        </authorList>
    </citation>
    <scope>NUCLEOTIDE SEQUENCE [LARGE SCALE GENOMIC DNA]</scope>
    <source>
        <strain evidence="6">KCTC 22558</strain>
    </source>
</reference>
<evidence type="ECO:0000259" key="4">
    <source>
        <dbReference type="PROSITE" id="PS50887"/>
    </source>
</evidence>
<dbReference type="Pfam" id="PF07495">
    <property type="entry name" value="Y_Y_Y"/>
    <property type="match status" value="1"/>
</dbReference>
<dbReference type="InterPro" id="IPR011110">
    <property type="entry name" value="Reg_prop"/>
</dbReference>
<dbReference type="PROSITE" id="PS50883">
    <property type="entry name" value="EAL"/>
    <property type="match status" value="1"/>
</dbReference>
<comment type="caution">
    <text evidence="5">The sequence shown here is derived from an EMBL/GenBank/DDBJ whole genome shotgun (WGS) entry which is preliminary data.</text>
</comment>
<feature type="domain" description="GGDEF" evidence="4">
    <location>
        <begin position="1077"/>
        <end position="1211"/>
    </location>
</feature>
<dbReference type="PROSITE" id="PS50112">
    <property type="entry name" value="PAS"/>
    <property type="match status" value="1"/>
</dbReference>
<feature type="domain" description="PAS" evidence="1">
    <location>
        <begin position="920"/>
        <end position="990"/>
    </location>
</feature>
<dbReference type="SUPFAM" id="SSF63829">
    <property type="entry name" value="Calcium-dependent phosphotriesterase"/>
    <property type="match status" value="1"/>
</dbReference>
<proteinExistence type="predicted"/>
<feature type="domain" description="EAL" evidence="3">
    <location>
        <begin position="1220"/>
        <end position="1471"/>
    </location>
</feature>
<dbReference type="InterPro" id="IPR000700">
    <property type="entry name" value="PAS-assoc_C"/>
</dbReference>
<dbReference type="SUPFAM" id="SSF55073">
    <property type="entry name" value="Nucleotide cyclase"/>
    <property type="match status" value="1"/>
</dbReference>
<dbReference type="SMART" id="SM00052">
    <property type="entry name" value="EAL"/>
    <property type="match status" value="1"/>
</dbReference>
<dbReference type="Gene3D" id="2.60.40.10">
    <property type="entry name" value="Immunoglobulins"/>
    <property type="match status" value="1"/>
</dbReference>
<dbReference type="InterPro" id="IPR015943">
    <property type="entry name" value="WD40/YVTN_repeat-like_dom_sf"/>
</dbReference>
<gene>
    <name evidence="5" type="ORF">GCM10008101_21700</name>
</gene>
<dbReference type="Pfam" id="PF00563">
    <property type="entry name" value="EAL"/>
    <property type="match status" value="1"/>
</dbReference>
<keyword evidence="6" id="KW-1185">Reference proteome</keyword>
<protein>
    <submittedName>
        <fullName evidence="5">Diguanylate cyclase</fullName>
    </submittedName>
</protein>
<dbReference type="InterPro" id="IPR013783">
    <property type="entry name" value="Ig-like_fold"/>
</dbReference>
<dbReference type="Gene3D" id="2.130.10.10">
    <property type="entry name" value="YVTN repeat-like/Quinoprotein amine dehydrogenase"/>
    <property type="match status" value="3"/>
</dbReference>
<dbReference type="SUPFAM" id="SSF50969">
    <property type="entry name" value="YVTN repeat-like/Quinoprotein amine dehydrogenase"/>
    <property type="match status" value="1"/>
</dbReference>
<dbReference type="PROSITE" id="PS50887">
    <property type="entry name" value="GGDEF"/>
    <property type="match status" value="1"/>
</dbReference>
<dbReference type="Pfam" id="PF08447">
    <property type="entry name" value="PAS_3"/>
    <property type="match status" value="1"/>
</dbReference>
<dbReference type="InterPro" id="IPR013767">
    <property type="entry name" value="PAS_fold"/>
</dbReference>
<dbReference type="InterPro" id="IPR035965">
    <property type="entry name" value="PAS-like_dom_sf"/>
</dbReference>
<dbReference type="CDD" id="cd01949">
    <property type="entry name" value="GGDEF"/>
    <property type="match status" value="1"/>
</dbReference>
<organism evidence="5 6">
    <name type="scientific">Cognatilysobacter xinjiangensis</name>
    <dbReference type="NCBI Taxonomy" id="546892"/>
    <lineage>
        <taxon>Bacteria</taxon>
        <taxon>Pseudomonadati</taxon>
        <taxon>Pseudomonadota</taxon>
        <taxon>Gammaproteobacteria</taxon>
        <taxon>Lysobacterales</taxon>
        <taxon>Lysobacteraceae</taxon>
        <taxon>Cognatilysobacter</taxon>
    </lineage>
</organism>
<dbReference type="Pfam" id="PF07494">
    <property type="entry name" value="Reg_prop"/>
    <property type="match status" value="1"/>
</dbReference>
<dbReference type="SMART" id="SM00267">
    <property type="entry name" value="GGDEF"/>
    <property type="match status" value="1"/>
</dbReference>
<dbReference type="NCBIfam" id="TIGR00254">
    <property type="entry name" value="GGDEF"/>
    <property type="match status" value="1"/>
</dbReference>
<dbReference type="PANTHER" id="PTHR44757:SF2">
    <property type="entry name" value="BIOFILM ARCHITECTURE MAINTENANCE PROTEIN MBAA"/>
    <property type="match status" value="1"/>
</dbReference>
<dbReference type="SUPFAM" id="SSF55785">
    <property type="entry name" value="PYP-like sensor domain (PAS domain)"/>
    <property type="match status" value="2"/>
</dbReference>
<feature type="domain" description="PAC" evidence="2">
    <location>
        <begin position="993"/>
        <end position="1045"/>
    </location>
</feature>
<dbReference type="SUPFAM" id="SSF101898">
    <property type="entry name" value="NHL repeat"/>
    <property type="match status" value="1"/>
</dbReference>
<dbReference type="InterPro" id="IPR052155">
    <property type="entry name" value="Biofilm_reg_signaling"/>
</dbReference>
<dbReference type="Pfam" id="PF00989">
    <property type="entry name" value="PAS"/>
    <property type="match status" value="1"/>
</dbReference>
<dbReference type="Pfam" id="PF00990">
    <property type="entry name" value="GGDEF"/>
    <property type="match status" value="1"/>
</dbReference>
<dbReference type="InterPro" id="IPR029787">
    <property type="entry name" value="Nucleotide_cyclase"/>
</dbReference>
<dbReference type="Proteomes" id="UP000643403">
    <property type="component" value="Unassembled WGS sequence"/>
</dbReference>
<dbReference type="InterPro" id="IPR001610">
    <property type="entry name" value="PAC"/>
</dbReference>
<dbReference type="InterPro" id="IPR035919">
    <property type="entry name" value="EAL_sf"/>
</dbReference>
<evidence type="ECO:0000313" key="6">
    <source>
        <dbReference type="Proteomes" id="UP000643403"/>
    </source>
</evidence>
<dbReference type="InterPro" id="IPR001633">
    <property type="entry name" value="EAL_dom"/>
</dbReference>
<dbReference type="InterPro" id="IPR013655">
    <property type="entry name" value="PAS_fold_3"/>
</dbReference>
<sequence>MLLLFATLASPAAAAMREVYFEPVGSERGLVQGSIGAIAQDSLGFVWIGTQGGLHRYDGERYRVFRHDPNDPGSLPDSFVTEIAAGDGPVLWVGTFSQYVARMDLRTGAIRRYGSAAPDRRDDRQVVALAAAPDALWVGTVRGLDRLDPASGHRERLLDLPDRTGSRGQQLLRDREGRLWYATGAGLYRIEGRTARRIGDAAPAWSLLQDREGRLWVGGDRGLERIEGETRVPVWLGDTPRQPAQVRAIVQSPDGRLWLSAYPDGLRRFDPATGTVGALRADPSVPGALPEDAIGRLLVDRSGTLWVGGQYRGAAVGDPRGARFAYVTSTPDADRRSPAADDSVRAVTGTPGALWISTDGDRLLRYDLATGAYEDLSDRLGGGRVAAFAPGRDGRLWAAASSGLFELDPATRRLDAVPLPGVAKPSFRALVVAPDGALWLGTAGDGAYRFVPSTGALEHHVAGRTLSHPNVHALLVARDGQVWFGTGDGLDVLEPATGRVRHYRHSAGTTVALPNNLVRSLHQDARGRVWIGTQGGLAVAQPVGTGEWTLSRPLDADLPGQRGSIIFSLQEGPAGTLWGGTDAGLLRYRPDLHEARLFGLGDGLQDLEFNGGAAGRLSDGRLAFGGVRGLNLVDPSRRDAPAISPPLRLLSARLGERELGEAALRVPGGLEVPAGEDLLRLRIGALDFAPAARPRYRYRLDGFDRGWIDNGAQREITYSRLPPGRYTFRAQTTDRSGRWTEDGLRFDVTVHAPLWRHPLVLAAAALLLLAPLGFAGWQWLQRRRRDGAHLAALREREERLKVALWASGEQFWDYDLRDGAMHRVRVRVTDGDAQLEAESLHRRNHHIHPDDIERVRTQLRQHVRGETPVFESQHRVLDGQDGWTWMGARGRVVEQDADGRALRIAGTARDITATRRAERDRRVASEVLRSMAEAVAVFDDDFLFVSVNPAFTRMTGYAEAEVVGHDTSLIDSRQHDADVYRAMRDALRRDGRWSGELWQRRKDGGEFLCWLQASVVLDSAGQRGHWVAVLSDITDQKRAEQELRYLANYDTLTGLPNRAMLLERLSRAIARAKRQETRIAVLFLDLDRFKDINDSLGHAAGDAILRATAGRLQHAVGGHHVVARLGGDEFTVVMEHVGDAAEAEALARGLLAAFEAPLDAGDLRDVVVSPSIGVALYPEDADTPSDLLKHADTAMYQAKALGRRTFMRYAGSMDVETRQRATLSAALRKVIDREELSLVYQPRLSLREQRIVGVEALLRWNSAEFGPVSPGQFIPLAEESGLILEIGEWALRHACRQLSTWHAAGLDIAMSVNVSALQLRRGQLEGTIERLLAETGLPPHRLEIELTESVVMAEATWSALHAIRDLGVHMSIDDFGTGYSSFAYLKRLPINALKIDREFVGDLTRDADDEAITSAVIAMGHSLGLHVVAEGVETAGQLDFLRRHGCDEIQGYWLSRPLDPATCERFLREWEWDACIPGAVALP</sequence>
<dbReference type="CDD" id="cd01948">
    <property type="entry name" value="EAL"/>
    <property type="match status" value="1"/>
</dbReference>
<dbReference type="Gene3D" id="3.30.70.270">
    <property type="match status" value="1"/>
</dbReference>
<dbReference type="InterPro" id="IPR011123">
    <property type="entry name" value="Y_Y_Y"/>
</dbReference>
<dbReference type="PROSITE" id="PS50113">
    <property type="entry name" value="PAC"/>
    <property type="match status" value="1"/>
</dbReference>
<evidence type="ECO:0000259" key="1">
    <source>
        <dbReference type="PROSITE" id="PS50112"/>
    </source>
</evidence>
<dbReference type="SMART" id="SM00091">
    <property type="entry name" value="PAS"/>
    <property type="match status" value="1"/>
</dbReference>
<dbReference type="EMBL" id="BMXY01000003">
    <property type="protein sequence ID" value="GGZ67161.1"/>
    <property type="molecule type" value="Genomic_DNA"/>
</dbReference>
<dbReference type="InterPro" id="IPR043128">
    <property type="entry name" value="Rev_trsase/Diguanyl_cyclase"/>
</dbReference>
<evidence type="ECO:0000259" key="3">
    <source>
        <dbReference type="PROSITE" id="PS50883"/>
    </source>
</evidence>
<accession>A0ABQ3C4T2</accession>
<dbReference type="InterPro" id="IPR011044">
    <property type="entry name" value="Quino_amine_DH_bsu"/>
</dbReference>
<evidence type="ECO:0000313" key="5">
    <source>
        <dbReference type="EMBL" id="GGZ67161.1"/>
    </source>
</evidence>
<dbReference type="InterPro" id="IPR000014">
    <property type="entry name" value="PAS"/>
</dbReference>
<dbReference type="Gene3D" id="3.30.450.20">
    <property type="entry name" value="PAS domain"/>
    <property type="match status" value="2"/>
</dbReference>
<dbReference type="Gene3D" id="3.20.20.450">
    <property type="entry name" value="EAL domain"/>
    <property type="match status" value="1"/>
</dbReference>
<name>A0ABQ3C4T2_9GAMM</name>
<dbReference type="CDD" id="cd00130">
    <property type="entry name" value="PAS"/>
    <property type="match status" value="1"/>
</dbReference>